<sequence>MIFAEEMARELPMSPVLFGVTAFGILSLLLYLVLRIDKD</sequence>
<keyword evidence="1" id="KW-1133">Transmembrane helix</keyword>
<reference evidence="2" key="1">
    <citation type="submission" date="2020-05" db="EMBL/GenBank/DDBJ databases">
        <authorList>
            <person name="Chiriac C."/>
            <person name="Salcher M."/>
            <person name="Ghai R."/>
            <person name="Kavagutti S V."/>
        </authorList>
    </citation>
    <scope>NUCLEOTIDE SEQUENCE</scope>
</reference>
<evidence type="ECO:0000313" key="2">
    <source>
        <dbReference type="EMBL" id="CAB5062162.1"/>
    </source>
</evidence>
<feature type="transmembrane region" description="Helical" evidence="1">
    <location>
        <begin position="16"/>
        <end position="34"/>
    </location>
</feature>
<accession>A0A6J7U9R5</accession>
<evidence type="ECO:0000256" key="1">
    <source>
        <dbReference type="SAM" id="Phobius"/>
    </source>
</evidence>
<protein>
    <submittedName>
        <fullName evidence="2">Unannotated protein</fullName>
    </submittedName>
</protein>
<dbReference type="AlphaFoldDB" id="A0A6J7U9R5"/>
<proteinExistence type="predicted"/>
<name>A0A6J7U9R5_9ZZZZ</name>
<organism evidence="2">
    <name type="scientific">freshwater metagenome</name>
    <dbReference type="NCBI Taxonomy" id="449393"/>
    <lineage>
        <taxon>unclassified sequences</taxon>
        <taxon>metagenomes</taxon>
        <taxon>ecological metagenomes</taxon>
    </lineage>
</organism>
<keyword evidence="1" id="KW-0472">Membrane</keyword>
<keyword evidence="1" id="KW-0812">Transmembrane</keyword>
<dbReference type="EMBL" id="CAFBQQ010000042">
    <property type="protein sequence ID" value="CAB5062162.1"/>
    <property type="molecule type" value="Genomic_DNA"/>
</dbReference>
<gene>
    <name evidence="2" type="ORF">UFOPK4358_00416</name>
</gene>